<name>A0ABU3LCJ6_9FLAO</name>
<comment type="caution">
    <text evidence="1">The sequence shown here is derived from an EMBL/GenBank/DDBJ whole genome shotgun (WGS) entry which is preliminary data.</text>
</comment>
<dbReference type="Proteomes" id="UP001257277">
    <property type="component" value="Unassembled WGS sequence"/>
</dbReference>
<reference evidence="1 2" key="1">
    <citation type="submission" date="2023-09" db="EMBL/GenBank/DDBJ databases">
        <title>Novel taxa isolated from Blanes Bay.</title>
        <authorList>
            <person name="Rey-Velasco X."/>
            <person name="Lucena T."/>
        </authorList>
    </citation>
    <scope>NUCLEOTIDE SEQUENCE [LARGE SCALE GENOMIC DNA]</scope>
    <source>
        <strain evidence="1 2">S356</strain>
    </source>
</reference>
<evidence type="ECO:0008006" key="3">
    <source>
        <dbReference type="Google" id="ProtNLM"/>
    </source>
</evidence>
<dbReference type="RefSeq" id="WP_349240050.1">
    <property type="nucleotide sequence ID" value="NZ_JAVTTO010000001.1"/>
</dbReference>
<evidence type="ECO:0000313" key="1">
    <source>
        <dbReference type="EMBL" id="MDT7830787.1"/>
    </source>
</evidence>
<accession>A0ABU3LCJ6</accession>
<dbReference type="PROSITE" id="PS51257">
    <property type="entry name" value="PROKAR_LIPOPROTEIN"/>
    <property type="match status" value="1"/>
</dbReference>
<dbReference type="EMBL" id="JAVTTO010000001">
    <property type="protein sequence ID" value="MDT7830787.1"/>
    <property type="molecule type" value="Genomic_DNA"/>
</dbReference>
<evidence type="ECO:0000313" key="2">
    <source>
        <dbReference type="Proteomes" id="UP001257277"/>
    </source>
</evidence>
<organism evidence="1 2">
    <name type="scientific">Asprobacillus argus</name>
    <dbReference type="NCBI Taxonomy" id="3076534"/>
    <lineage>
        <taxon>Bacteria</taxon>
        <taxon>Pseudomonadati</taxon>
        <taxon>Bacteroidota</taxon>
        <taxon>Flavobacteriia</taxon>
        <taxon>Flavobacteriales</taxon>
        <taxon>Flavobacteriaceae</taxon>
        <taxon>Asprobacillus</taxon>
    </lineage>
</organism>
<keyword evidence="2" id="KW-1185">Reference proteome</keyword>
<gene>
    <name evidence="1" type="ORF">RQM59_00255</name>
</gene>
<proteinExistence type="predicted"/>
<protein>
    <recommendedName>
        <fullName evidence="3">Lipoprotein</fullName>
    </recommendedName>
</protein>
<sequence length="201" mass="23199">MKKVVLSIILVCAFLMSCTKKEKSIYSSNLTNYESNKEYPYGKANEKSLKEIKTFDQLIGLCNCKSLQYDSNGNPGDTVALKWRWKYILNGNGVQDDGWYGNDTIESAFTSIRILNPQTKKWQVPFFTPNMTRAPNIWIGGKEKENIVLKRPYTVQDSIQVVSTLTFSNISNKGFNWEGKSFFPQRNSSNVFWKIWCKKEE</sequence>